<accession>S3ZL27</accession>
<dbReference type="Proteomes" id="UP000014629">
    <property type="component" value="Unassembled WGS sequence"/>
</dbReference>
<gene>
    <name evidence="2" type="ORF">STRAU_3449</name>
</gene>
<protein>
    <submittedName>
        <fullName evidence="2">Uncharacterized protein</fullName>
    </submittedName>
</protein>
<organism evidence="2 3">
    <name type="scientific">Streptomyces aurantiacus JA 4570</name>
    <dbReference type="NCBI Taxonomy" id="1286094"/>
    <lineage>
        <taxon>Bacteria</taxon>
        <taxon>Bacillati</taxon>
        <taxon>Actinomycetota</taxon>
        <taxon>Actinomycetes</taxon>
        <taxon>Kitasatosporales</taxon>
        <taxon>Streptomycetaceae</taxon>
        <taxon>Streptomyces</taxon>
        <taxon>Streptomyces aurantiacus group</taxon>
    </lineage>
</organism>
<name>S3ZL27_9ACTN</name>
<comment type="caution">
    <text evidence="2">The sequence shown here is derived from an EMBL/GenBank/DDBJ whole genome shotgun (WGS) entry which is preliminary data.</text>
</comment>
<evidence type="ECO:0000313" key="3">
    <source>
        <dbReference type="Proteomes" id="UP000014629"/>
    </source>
</evidence>
<proteinExistence type="predicted"/>
<dbReference type="AlphaFoldDB" id="S3ZL27"/>
<feature type="region of interest" description="Disordered" evidence="1">
    <location>
        <begin position="1"/>
        <end position="37"/>
    </location>
</feature>
<dbReference type="EMBL" id="AOPZ01000156">
    <property type="protein sequence ID" value="EPH43494.1"/>
    <property type="molecule type" value="Genomic_DNA"/>
</dbReference>
<reference evidence="2 3" key="1">
    <citation type="submission" date="2013-02" db="EMBL/GenBank/DDBJ databases">
        <title>Draft Genome Sequence of Streptomyces aurantiacus, Which Produces Setomimycin.</title>
        <authorList>
            <person name="Gruening B.A."/>
            <person name="Praeg A."/>
            <person name="Erxleben A."/>
            <person name="Guenther S."/>
            <person name="Mueller M."/>
        </authorList>
    </citation>
    <scope>NUCLEOTIDE SEQUENCE [LARGE SCALE GENOMIC DNA]</scope>
    <source>
        <strain evidence="2 3">JA 4570</strain>
    </source>
</reference>
<evidence type="ECO:0000256" key="1">
    <source>
        <dbReference type="SAM" id="MobiDB-lite"/>
    </source>
</evidence>
<evidence type="ECO:0000313" key="2">
    <source>
        <dbReference type="EMBL" id="EPH43494.1"/>
    </source>
</evidence>
<keyword evidence="3" id="KW-1185">Reference proteome</keyword>
<sequence length="37" mass="4024">MERRPPSGNVLPAPPERAERSGREAQSQTRPPQGVAL</sequence>
<dbReference type="PATRIC" id="fig|1286094.4.peg.3412"/>